<comment type="caution">
    <text evidence="2">The sequence shown here is derived from an EMBL/GenBank/DDBJ whole genome shotgun (WGS) entry which is preliminary data.</text>
</comment>
<accession>A0A8J3QPW6</accession>
<reference evidence="2" key="1">
    <citation type="submission" date="2021-01" db="EMBL/GenBank/DDBJ databases">
        <title>Whole genome shotgun sequence of Rugosimonospora africana NBRC 104875.</title>
        <authorList>
            <person name="Komaki H."/>
            <person name="Tamura T."/>
        </authorList>
    </citation>
    <scope>NUCLEOTIDE SEQUENCE</scope>
    <source>
        <strain evidence="2">NBRC 104875</strain>
    </source>
</reference>
<organism evidence="2 3">
    <name type="scientific">Rugosimonospora africana</name>
    <dbReference type="NCBI Taxonomy" id="556532"/>
    <lineage>
        <taxon>Bacteria</taxon>
        <taxon>Bacillati</taxon>
        <taxon>Actinomycetota</taxon>
        <taxon>Actinomycetes</taxon>
        <taxon>Micromonosporales</taxon>
        <taxon>Micromonosporaceae</taxon>
        <taxon>Rugosimonospora</taxon>
    </lineage>
</organism>
<evidence type="ECO:0000256" key="1">
    <source>
        <dbReference type="SAM" id="MobiDB-lite"/>
    </source>
</evidence>
<feature type="region of interest" description="Disordered" evidence="1">
    <location>
        <begin position="325"/>
        <end position="346"/>
    </location>
</feature>
<evidence type="ECO:0000313" key="2">
    <source>
        <dbReference type="EMBL" id="GIH12996.1"/>
    </source>
</evidence>
<dbReference type="AlphaFoldDB" id="A0A8J3QPW6"/>
<evidence type="ECO:0008006" key="4">
    <source>
        <dbReference type="Google" id="ProtNLM"/>
    </source>
</evidence>
<dbReference type="EMBL" id="BONZ01000013">
    <property type="protein sequence ID" value="GIH12996.1"/>
    <property type="molecule type" value="Genomic_DNA"/>
</dbReference>
<gene>
    <name evidence="2" type="ORF">Raf01_11680</name>
</gene>
<sequence>MDEMDLLSQLKDVPPLRSEAYEQARATLRSAMVESGAAPVRAERFSWVRNFRVGVLGKVGIGAIGAVAAAVAVATVATSTPRSAAPAGAAAGSASKAPAVSSRLVSLASDITATDGPLPGDASLVIRTQTVANRAPYVTYNLYTDGGDVYVTDTEGALPAAIAHHDNLAEPEDSREVAAARLAATGDLAKAREQMVNATANPWGLGLSPAAAQEAWDKAMAEEQRILREKGVTRSPRPRPTGKALEDGINNVLWTNSVDALARGAEDPDVRAGVLRLLSTIPEVTVADSTTGGQPTLTITAGPAIFGDSAQEVLTINATTGLPVSSAVSPAPGQDPADATPPSLETYQSSRVTLANIEAGKF</sequence>
<dbReference type="Proteomes" id="UP000642748">
    <property type="component" value="Unassembled WGS sequence"/>
</dbReference>
<protein>
    <recommendedName>
        <fullName evidence="4">CU044_5270 family protein</fullName>
    </recommendedName>
</protein>
<proteinExistence type="predicted"/>
<name>A0A8J3QPW6_9ACTN</name>
<keyword evidence="3" id="KW-1185">Reference proteome</keyword>
<evidence type="ECO:0000313" key="3">
    <source>
        <dbReference type="Proteomes" id="UP000642748"/>
    </source>
</evidence>